<keyword evidence="6" id="KW-1185">Reference proteome</keyword>
<dbReference type="PANTHER" id="PTHR12526:SF635">
    <property type="entry name" value="GLYCOSYL TRANSFERASE GROUP 1"/>
    <property type="match status" value="1"/>
</dbReference>
<dbReference type="AlphaFoldDB" id="A0A7J5B671"/>
<dbReference type="Proteomes" id="UP000490386">
    <property type="component" value="Unassembled WGS sequence"/>
</dbReference>
<feature type="domain" description="Glycosyl transferase family 1" evidence="3">
    <location>
        <begin position="215"/>
        <end position="376"/>
    </location>
</feature>
<reference evidence="5 6" key="1">
    <citation type="submission" date="2019-09" db="EMBL/GenBank/DDBJ databases">
        <title>Phylogeny of genus Pseudoclavibacter and closely related genus.</title>
        <authorList>
            <person name="Li Y."/>
        </authorList>
    </citation>
    <scope>NUCLEOTIDE SEQUENCE [LARGE SCALE GENOMIC DNA]</scope>
    <source>
        <strain evidence="5 6">THG-MD12</strain>
    </source>
</reference>
<sequence>MKISMISEHASPLATPGSVDAGGQNVHVAALSRALARRGHAVTVYTRRDDEALPERVQLDAGVEVVHVPAGPAARIPKDDLLPYMPELAAGVAADWAANGPPDVVHGHFWMSGLAAADAARASASPPAVLQTFHALGTVKRRHQGAADTSPPQRAWLEPRVGREVDMVVATCADEVDELTAMGVRRDRVRIAPCGVDLDEFTLDGPVDRRGAALRILSIGRLVPRKDVELVIRAMTLLPKRGVTDVELVVVGASGAGVTPDPEVERLRKVASQLGVADRVRFRGQVPRKDVPSLLRSADVVACTPWYEPFGIVPLESMACGAPVVAARVGGLADTVVDGSTGLLVRPRDERALADGLVKLLTDAALRASMGRAGRARVETRYTWDRVAATTEQIYAETMALASQRSQQLAGAAS</sequence>
<dbReference type="OrthoDB" id="9810929at2"/>
<dbReference type="Pfam" id="PF13439">
    <property type="entry name" value="Glyco_transf_4"/>
    <property type="match status" value="1"/>
</dbReference>
<comment type="caution">
    <text evidence="5">The sequence shown here is derived from an EMBL/GenBank/DDBJ whole genome shotgun (WGS) entry which is preliminary data.</text>
</comment>
<keyword evidence="2 5" id="KW-0808">Transferase</keyword>
<protein>
    <submittedName>
        <fullName evidence="5">Glycosyltransferase family 1 protein</fullName>
    </submittedName>
</protein>
<keyword evidence="1" id="KW-0328">Glycosyltransferase</keyword>
<evidence type="ECO:0000259" key="3">
    <source>
        <dbReference type="Pfam" id="PF00534"/>
    </source>
</evidence>
<dbReference type="Pfam" id="PF00534">
    <property type="entry name" value="Glycos_transf_1"/>
    <property type="match status" value="1"/>
</dbReference>
<evidence type="ECO:0000313" key="5">
    <source>
        <dbReference type="EMBL" id="KAB1638790.1"/>
    </source>
</evidence>
<dbReference type="SUPFAM" id="SSF53756">
    <property type="entry name" value="UDP-Glycosyltransferase/glycogen phosphorylase"/>
    <property type="match status" value="1"/>
</dbReference>
<feature type="domain" description="Glycosyltransferase subfamily 4-like N-terminal" evidence="4">
    <location>
        <begin position="22"/>
        <end position="199"/>
    </location>
</feature>
<dbReference type="InterPro" id="IPR001296">
    <property type="entry name" value="Glyco_trans_1"/>
</dbReference>
<dbReference type="RefSeq" id="WP_151421848.1">
    <property type="nucleotide sequence ID" value="NZ_WBJX01000001.1"/>
</dbReference>
<evidence type="ECO:0000313" key="6">
    <source>
        <dbReference type="Proteomes" id="UP000490386"/>
    </source>
</evidence>
<dbReference type="GO" id="GO:0016757">
    <property type="term" value="F:glycosyltransferase activity"/>
    <property type="evidence" value="ECO:0007669"/>
    <property type="project" value="UniProtKB-KW"/>
</dbReference>
<name>A0A7J5B671_9MICO</name>
<dbReference type="EMBL" id="WBJX01000001">
    <property type="protein sequence ID" value="KAB1638790.1"/>
    <property type="molecule type" value="Genomic_DNA"/>
</dbReference>
<proteinExistence type="predicted"/>
<evidence type="ECO:0000259" key="4">
    <source>
        <dbReference type="Pfam" id="PF13439"/>
    </source>
</evidence>
<dbReference type="PANTHER" id="PTHR12526">
    <property type="entry name" value="GLYCOSYLTRANSFERASE"/>
    <property type="match status" value="1"/>
</dbReference>
<organism evidence="5 6">
    <name type="scientific">Pseudoclavibacter terrae</name>
    <dbReference type="NCBI Taxonomy" id="1530195"/>
    <lineage>
        <taxon>Bacteria</taxon>
        <taxon>Bacillati</taxon>
        <taxon>Actinomycetota</taxon>
        <taxon>Actinomycetes</taxon>
        <taxon>Micrococcales</taxon>
        <taxon>Microbacteriaceae</taxon>
        <taxon>Pseudoclavibacter</taxon>
    </lineage>
</organism>
<evidence type="ECO:0000256" key="1">
    <source>
        <dbReference type="ARBA" id="ARBA00022676"/>
    </source>
</evidence>
<evidence type="ECO:0000256" key="2">
    <source>
        <dbReference type="ARBA" id="ARBA00022679"/>
    </source>
</evidence>
<dbReference type="InterPro" id="IPR028098">
    <property type="entry name" value="Glyco_trans_4-like_N"/>
</dbReference>
<accession>A0A7J5B671</accession>
<dbReference type="Gene3D" id="3.40.50.2000">
    <property type="entry name" value="Glycogen Phosphorylase B"/>
    <property type="match status" value="2"/>
</dbReference>
<gene>
    <name evidence="5" type="ORF">F8O03_00020</name>
</gene>